<protein>
    <submittedName>
        <fullName evidence="3">Uncharacterized protein</fullName>
    </submittedName>
</protein>
<feature type="region of interest" description="Disordered" evidence="1">
    <location>
        <begin position="1"/>
        <end position="30"/>
    </location>
</feature>
<evidence type="ECO:0000313" key="3">
    <source>
        <dbReference type="EMBL" id="RUR83135.1"/>
    </source>
</evidence>
<evidence type="ECO:0000256" key="1">
    <source>
        <dbReference type="SAM" id="MobiDB-lite"/>
    </source>
</evidence>
<gene>
    <name evidence="3" type="ORF">PCC6912_25090</name>
</gene>
<keyword evidence="2" id="KW-1133">Transmembrane helix</keyword>
<feature type="region of interest" description="Disordered" evidence="1">
    <location>
        <begin position="79"/>
        <end position="112"/>
    </location>
</feature>
<reference evidence="3 4" key="1">
    <citation type="journal article" date="2019" name="Genome Biol. Evol.">
        <title>Day and night: Metabolic profiles and evolutionary relationships of six axenic non-marine cyanobacteria.</title>
        <authorList>
            <person name="Will S.E."/>
            <person name="Henke P."/>
            <person name="Boedeker C."/>
            <person name="Huang S."/>
            <person name="Brinkmann H."/>
            <person name="Rohde M."/>
            <person name="Jarek M."/>
            <person name="Friedl T."/>
            <person name="Seufert S."/>
            <person name="Schumacher M."/>
            <person name="Overmann J."/>
            <person name="Neumann-Schaal M."/>
            <person name="Petersen J."/>
        </authorList>
    </citation>
    <scope>NUCLEOTIDE SEQUENCE [LARGE SCALE GENOMIC DNA]</scope>
    <source>
        <strain evidence="3 4">PCC 6912</strain>
    </source>
</reference>
<dbReference type="Proteomes" id="UP000268857">
    <property type="component" value="Unassembled WGS sequence"/>
</dbReference>
<keyword evidence="2" id="KW-0812">Transmembrane</keyword>
<accession>A0A3S0XX84</accession>
<dbReference type="RefSeq" id="WP_016873056.1">
    <property type="nucleotide sequence ID" value="NZ_AJLN01000037.1"/>
</dbReference>
<name>A0A3S0XX84_CHLFR</name>
<proteinExistence type="predicted"/>
<feature type="compositionally biased region" description="Basic and acidic residues" evidence="1">
    <location>
        <begin position="1"/>
        <end position="12"/>
    </location>
</feature>
<evidence type="ECO:0000313" key="4">
    <source>
        <dbReference type="Proteomes" id="UP000268857"/>
    </source>
</evidence>
<organism evidence="3 4">
    <name type="scientific">Chlorogloeopsis fritschii PCC 6912</name>
    <dbReference type="NCBI Taxonomy" id="211165"/>
    <lineage>
        <taxon>Bacteria</taxon>
        <taxon>Bacillati</taxon>
        <taxon>Cyanobacteriota</taxon>
        <taxon>Cyanophyceae</taxon>
        <taxon>Nostocales</taxon>
        <taxon>Chlorogloeopsidaceae</taxon>
        <taxon>Chlorogloeopsis</taxon>
    </lineage>
</organism>
<dbReference type="AlphaFoldDB" id="A0A3S0XX84"/>
<keyword evidence="2" id="KW-0472">Membrane</keyword>
<comment type="caution">
    <text evidence="3">The sequence shown here is derived from an EMBL/GenBank/DDBJ whole genome shotgun (WGS) entry which is preliminary data.</text>
</comment>
<dbReference type="EMBL" id="RSCJ01000008">
    <property type="protein sequence ID" value="RUR83135.1"/>
    <property type="molecule type" value="Genomic_DNA"/>
</dbReference>
<evidence type="ECO:0000256" key="2">
    <source>
        <dbReference type="SAM" id="Phobius"/>
    </source>
</evidence>
<sequence>MEPPKEPPKDINEEFEDKSEEQYDQENEDIGREVIDKLYSDIKTQIETYNKRLVELNKLLDITIETRLALDNFETKYRNPEGERINGSDERLSKSEKNAREQKDKIGDEKRANREKSRKRIVIAVLGLLVAGGVIAFLIQYIQNKEPKPTDQFTQQDVDDAKAIIEKWKSLSDDQLWENIASYADGYNPSLQTQMLMMGYIKNWANTPDFTWDATDKADLIDKLKDAYEIENKSSAIYHTIEKTTYKNTKLPRSIAADLCELALADLLAQSQEDSDDNSN</sequence>
<feature type="compositionally biased region" description="Acidic residues" evidence="1">
    <location>
        <begin position="13"/>
        <end position="28"/>
    </location>
</feature>
<feature type="transmembrane region" description="Helical" evidence="2">
    <location>
        <begin position="121"/>
        <end position="142"/>
    </location>
</feature>
<keyword evidence="4" id="KW-1185">Reference proteome</keyword>
<dbReference type="STRING" id="211165.GCA_000317285_00477"/>